<keyword evidence="2" id="KW-1185">Reference proteome</keyword>
<dbReference type="Proteomes" id="UP000055024">
    <property type="component" value="Unassembled WGS sequence"/>
</dbReference>
<protein>
    <submittedName>
        <fullName evidence="1">Uncharacterized protein</fullName>
    </submittedName>
</protein>
<organism evidence="1 2">
    <name type="scientific">Trichinella zimbabwensis</name>
    <dbReference type="NCBI Taxonomy" id="268475"/>
    <lineage>
        <taxon>Eukaryota</taxon>
        <taxon>Metazoa</taxon>
        <taxon>Ecdysozoa</taxon>
        <taxon>Nematoda</taxon>
        <taxon>Enoplea</taxon>
        <taxon>Dorylaimia</taxon>
        <taxon>Trichinellida</taxon>
        <taxon>Trichinellidae</taxon>
        <taxon>Trichinella</taxon>
    </lineage>
</organism>
<accession>A0A0V1GQN5</accession>
<gene>
    <name evidence="1" type="ORF">T11_3549</name>
</gene>
<proteinExistence type="predicted"/>
<evidence type="ECO:0000313" key="2">
    <source>
        <dbReference type="Proteomes" id="UP000055024"/>
    </source>
</evidence>
<sequence>MVWSSFPAMSDRLLGLYHTQISKSVNALHWKAIVHVMQALSSMVGFTSSLWSTNHCCHTLVTMRPNVYERLCGSDGYRYHMIIYQGKECQASKMPLNT</sequence>
<dbReference type="EMBL" id="JYDP01000460">
    <property type="protein sequence ID" value="KRZ00513.1"/>
    <property type="molecule type" value="Genomic_DNA"/>
</dbReference>
<reference evidence="1 2" key="1">
    <citation type="submission" date="2015-01" db="EMBL/GenBank/DDBJ databases">
        <title>Evolution of Trichinella species and genotypes.</title>
        <authorList>
            <person name="Korhonen P.K."/>
            <person name="Edoardo P."/>
            <person name="Giuseppe L.R."/>
            <person name="Gasser R.B."/>
        </authorList>
    </citation>
    <scope>NUCLEOTIDE SEQUENCE [LARGE SCALE GENOMIC DNA]</scope>
    <source>
        <strain evidence="1">ISS1029</strain>
    </source>
</reference>
<name>A0A0V1GQN5_9BILA</name>
<evidence type="ECO:0000313" key="1">
    <source>
        <dbReference type="EMBL" id="KRZ00513.1"/>
    </source>
</evidence>
<dbReference type="AlphaFoldDB" id="A0A0V1GQN5"/>
<comment type="caution">
    <text evidence="1">The sequence shown here is derived from an EMBL/GenBank/DDBJ whole genome shotgun (WGS) entry which is preliminary data.</text>
</comment>